<protein>
    <recommendedName>
        <fullName evidence="1">TIR domain-containing protein</fullName>
    </recommendedName>
</protein>
<dbReference type="EMBL" id="CADCTW010000224">
    <property type="protein sequence ID" value="CAA9366994.1"/>
    <property type="molecule type" value="Genomic_DNA"/>
</dbReference>
<dbReference type="AlphaFoldDB" id="A0A6J4MRU2"/>
<feature type="domain" description="TIR" evidence="1">
    <location>
        <begin position="3"/>
        <end position="83"/>
    </location>
</feature>
<dbReference type="SUPFAM" id="SSF52200">
    <property type="entry name" value="Toll/Interleukin receptor TIR domain"/>
    <property type="match status" value="1"/>
</dbReference>
<dbReference type="Gene3D" id="3.40.50.10140">
    <property type="entry name" value="Toll/interleukin-1 receptor homology (TIR) domain"/>
    <property type="match status" value="1"/>
</dbReference>
<reference evidence="2" key="1">
    <citation type="submission" date="2020-02" db="EMBL/GenBank/DDBJ databases">
        <authorList>
            <person name="Meier V. D."/>
        </authorList>
    </citation>
    <scope>NUCLEOTIDE SEQUENCE</scope>
    <source>
        <strain evidence="2">AVDCRST_MAG68</strain>
    </source>
</reference>
<evidence type="ECO:0000313" key="2">
    <source>
        <dbReference type="EMBL" id="CAA9366994.1"/>
    </source>
</evidence>
<dbReference type="Pfam" id="PF13676">
    <property type="entry name" value="TIR_2"/>
    <property type="match status" value="1"/>
</dbReference>
<dbReference type="InterPro" id="IPR000157">
    <property type="entry name" value="TIR_dom"/>
</dbReference>
<proteinExistence type="predicted"/>
<organism evidence="2">
    <name type="scientific">uncultured Gemmatimonadota bacterium</name>
    <dbReference type="NCBI Taxonomy" id="203437"/>
    <lineage>
        <taxon>Bacteria</taxon>
        <taxon>Pseudomonadati</taxon>
        <taxon>Gemmatimonadota</taxon>
        <taxon>environmental samples</taxon>
    </lineage>
</organism>
<evidence type="ECO:0000259" key="1">
    <source>
        <dbReference type="Pfam" id="PF13676"/>
    </source>
</evidence>
<dbReference type="InterPro" id="IPR035897">
    <property type="entry name" value="Toll_tir_struct_dom_sf"/>
</dbReference>
<sequence length="127" mass="14575">MRIFVSYTMRDDYLNLSALREIEAFLRAHGSPYIDVLHNQGEDPQQHVVERLEEADLLVLCLTPGVLRSEWVQFELKFATDRRVPIIGLDASRSRTTRGGRSNPHSRSRYRFRDLTGKLVDYGPASG</sequence>
<name>A0A6J4MRU2_9BACT</name>
<accession>A0A6J4MRU2</accession>
<dbReference type="GO" id="GO:0007165">
    <property type="term" value="P:signal transduction"/>
    <property type="evidence" value="ECO:0007669"/>
    <property type="project" value="InterPro"/>
</dbReference>
<gene>
    <name evidence="2" type="ORF">AVDCRST_MAG68-4952</name>
</gene>